<dbReference type="STRING" id="990121.A0A0V0ZVD0"/>
<gene>
    <name evidence="1" type="ORF">T12_7312</name>
</gene>
<feature type="non-terminal residue" evidence="1">
    <location>
        <position position="1"/>
    </location>
</feature>
<keyword evidence="2" id="KW-1185">Reference proteome</keyword>
<name>A0A0V0ZVD0_9BILA</name>
<dbReference type="AlphaFoldDB" id="A0A0V0ZVD0"/>
<dbReference type="Proteomes" id="UP000054783">
    <property type="component" value="Unassembled WGS sequence"/>
</dbReference>
<organism evidence="1 2">
    <name type="scientific">Trichinella patagoniensis</name>
    <dbReference type="NCBI Taxonomy" id="990121"/>
    <lineage>
        <taxon>Eukaryota</taxon>
        <taxon>Metazoa</taxon>
        <taxon>Ecdysozoa</taxon>
        <taxon>Nematoda</taxon>
        <taxon>Enoplea</taxon>
        <taxon>Dorylaimia</taxon>
        <taxon>Trichinellida</taxon>
        <taxon>Trichinellidae</taxon>
        <taxon>Trichinella</taxon>
    </lineage>
</organism>
<sequence length="110" mass="12709">LKKWKTTPEMLIGRKPEAAYQIYRKLQSLTYKDSIDYEWFKDKFRSMITDEAEAEGSDDFPCVCEFAVAPIGRLSRSTRSCMSSELMLIFMSILISTDGVENMVSEMTLR</sequence>
<evidence type="ECO:0000313" key="1">
    <source>
        <dbReference type="EMBL" id="KRY16447.1"/>
    </source>
</evidence>
<evidence type="ECO:0000313" key="2">
    <source>
        <dbReference type="Proteomes" id="UP000054783"/>
    </source>
</evidence>
<comment type="caution">
    <text evidence="1">The sequence shown here is derived from an EMBL/GenBank/DDBJ whole genome shotgun (WGS) entry which is preliminary data.</text>
</comment>
<accession>A0A0V0ZVD0</accession>
<protein>
    <submittedName>
        <fullName evidence="1">Uncharacterized protein</fullName>
    </submittedName>
</protein>
<dbReference type="EMBL" id="JYDQ01000077">
    <property type="protein sequence ID" value="KRY16447.1"/>
    <property type="molecule type" value="Genomic_DNA"/>
</dbReference>
<feature type="non-terminal residue" evidence="1">
    <location>
        <position position="110"/>
    </location>
</feature>
<reference evidence="1 2" key="1">
    <citation type="submission" date="2015-01" db="EMBL/GenBank/DDBJ databases">
        <title>Evolution of Trichinella species and genotypes.</title>
        <authorList>
            <person name="Korhonen P.K."/>
            <person name="Edoardo P."/>
            <person name="Giuseppe L.R."/>
            <person name="Gasser R.B."/>
        </authorList>
    </citation>
    <scope>NUCLEOTIDE SEQUENCE [LARGE SCALE GENOMIC DNA]</scope>
    <source>
        <strain evidence="1">ISS2496</strain>
    </source>
</reference>
<proteinExistence type="predicted"/>